<dbReference type="Pfam" id="PF07715">
    <property type="entry name" value="Plug"/>
    <property type="match status" value="1"/>
</dbReference>
<dbReference type="InterPro" id="IPR037066">
    <property type="entry name" value="Plug_dom_sf"/>
</dbReference>
<dbReference type="Proteomes" id="UP001264980">
    <property type="component" value="Unassembled WGS sequence"/>
</dbReference>
<keyword evidence="16" id="KW-1185">Reference proteome</keyword>
<comment type="caution">
    <text evidence="15">The sequence shown here is derived from an EMBL/GenBank/DDBJ whole genome shotgun (WGS) entry which is preliminary data.</text>
</comment>
<feature type="domain" description="TonB-dependent receptor plug" evidence="14">
    <location>
        <begin position="93"/>
        <end position="190"/>
    </location>
</feature>
<evidence type="ECO:0000256" key="9">
    <source>
        <dbReference type="ARBA" id="ARBA00023237"/>
    </source>
</evidence>
<comment type="similarity">
    <text evidence="10 11">Belongs to the TonB-dependent receptor family.</text>
</comment>
<evidence type="ECO:0000313" key="16">
    <source>
        <dbReference type="Proteomes" id="UP001264980"/>
    </source>
</evidence>
<protein>
    <submittedName>
        <fullName evidence="15">Iron complex outermembrane receptor protein</fullName>
    </submittedName>
</protein>
<keyword evidence="4 10" id="KW-0812">Transmembrane</keyword>
<accession>A0ABU1QPE7</accession>
<keyword evidence="9 10" id="KW-0998">Cell outer membrane</keyword>
<name>A0ABU1QPE7_9BACT</name>
<keyword evidence="8 15" id="KW-0675">Receptor</keyword>
<comment type="subcellular location">
    <subcellularLocation>
        <location evidence="1 10">Cell outer membrane</location>
        <topology evidence="1 10">Multi-pass membrane protein</topology>
    </subcellularLocation>
</comment>
<evidence type="ECO:0000259" key="13">
    <source>
        <dbReference type="Pfam" id="PF00593"/>
    </source>
</evidence>
<evidence type="ECO:0000256" key="4">
    <source>
        <dbReference type="ARBA" id="ARBA00022692"/>
    </source>
</evidence>
<dbReference type="PANTHER" id="PTHR30069">
    <property type="entry name" value="TONB-DEPENDENT OUTER MEMBRANE RECEPTOR"/>
    <property type="match status" value="1"/>
</dbReference>
<dbReference type="InterPro" id="IPR000531">
    <property type="entry name" value="Beta-barrel_TonB"/>
</dbReference>
<dbReference type="PROSITE" id="PS52016">
    <property type="entry name" value="TONB_DEPENDENT_REC_3"/>
    <property type="match status" value="1"/>
</dbReference>
<dbReference type="InterPro" id="IPR012910">
    <property type="entry name" value="Plug_dom"/>
</dbReference>
<keyword evidence="12" id="KW-1133">Transmembrane helix</keyword>
<dbReference type="SUPFAM" id="SSF56935">
    <property type="entry name" value="Porins"/>
    <property type="match status" value="1"/>
</dbReference>
<organism evidence="15 16">
    <name type="scientific">Dyadobacter fermentans</name>
    <dbReference type="NCBI Taxonomy" id="94254"/>
    <lineage>
        <taxon>Bacteria</taxon>
        <taxon>Pseudomonadati</taxon>
        <taxon>Bacteroidota</taxon>
        <taxon>Cytophagia</taxon>
        <taxon>Cytophagales</taxon>
        <taxon>Spirosomataceae</taxon>
        <taxon>Dyadobacter</taxon>
    </lineage>
</organism>
<evidence type="ECO:0000256" key="3">
    <source>
        <dbReference type="ARBA" id="ARBA00022452"/>
    </source>
</evidence>
<sequence length="682" mass="76826">MPLSCDGKAPGAKDEPGDLPEHLIGSFSEEKQKITANHLRFRVFTDRRFVGYWMLWASFALALPVYAQKDSIALDPVIVKGFVPQKFMSGLKIQRIDSASLAQVRYQNIGDILSAYTPIAFKNYGPGQLSTASFRGTSANHTAVLWNGLNINAPTLGQTDFSTIPVAGFDQLSVQYGSSASIVGSDAVGGSILLDSRASVTPLYVSDGRQRESFHNHQSRTDIRYAFPLNNAWAFSGKTALYYGRMNNDYPKPTRNTYALLPTETFQKGIVQDLFLRSQNDQEISAHVWLTDNKLTLTPDDVQGREMTRTTAYRTMVRYQVRTLTLRTAWVRDIIDYAKGDLSHPDHSVTDKFASRIEKDFTLSLGGKANPVSVKTGGEWTHYRSRVPGYALAPVHENRTDFFLLTRWQPTARLTASVNLRQGLVTGFNPPFTPSVGLEYGLIQKALYNLTLKGSYGRSYRVPTLNERYWKDLGNPDIRPETGWNKEIGLEQTFKAALGGTLRTSATFYHNRIKDWTYWNPSRNYRVENLQQVLARGIELQLGYQRQTGPWRTGLDAGYAFNKSSQEKAYDNYSQDIVGKQLVFVPEHTANANAFVQFKYTKLTGQLQAASKRYTTFDNSQFLDGYGLVNLLAETTFAFYKFKLVLQGQVRNVTDTFYLNVRNNAMPGRSFAVSLTFSYDSQ</sequence>
<evidence type="ECO:0000256" key="12">
    <source>
        <dbReference type="SAM" id="Phobius"/>
    </source>
</evidence>
<evidence type="ECO:0000256" key="2">
    <source>
        <dbReference type="ARBA" id="ARBA00022448"/>
    </source>
</evidence>
<keyword evidence="6 11" id="KW-0798">TonB box</keyword>
<feature type="transmembrane region" description="Helical" evidence="12">
    <location>
        <begin position="49"/>
        <end position="67"/>
    </location>
</feature>
<keyword evidence="7 10" id="KW-0472">Membrane</keyword>
<dbReference type="InterPro" id="IPR036942">
    <property type="entry name" value="Beta-barrel_TonB_sf"/>
</dbReference>
<gene>
    <name evidence="15" type="ORF">J2W84_000065</name>
</gene>
<dbReference type="PANTHER" id="PTHR30069:SF29">
    <property type="entry name" value="HEMOGLOBIN AND HEMOGLOBIN-HAPTOGLOBIN-BINDING PROTEIN 1-RELATED"/>
    <property type="match status" value="1"/>
</dbReference>
<evidence type="ECO:0000256" key="10">
    <source>
        <dbReference type="PROSITE-ProRule" id="PRU01360"/>
    </source>
</evidence>
<evidence type="ECO:0000256" key="7">
    <source>
        <dbReference type="ARBA" id="ARBA00023136"/>
    </source>
</evidence>
<evidence type="ECO:0000259" key="14">
    <source>
        <dbReference type="Pfam" id="PF07715"/>
    </source>
</evidence>
<evidence type="ECO:0000256" key="5">
    <source>
        <dbReference type="ARBA" id="ARBA00022729"/>
    </source>
</evidence>
<reference evidence="15 16" key="1">
    <citation type="submission" date="2023-07" db="EMBL/GenBank/DDBJ databases">
        <title>Sorghum-associated microbial communities from plants grown in Nebraska, USA.</title>
        <authorList>
            <person name="Schachtman D."/>
        </authorList>
    </citation>
    <scope>NUCLEOTIDE SEQUENCE [LARGE SCALE GENOMIC DNA]</scope>
    <source>
        <strain evidence="15 16">BE57</strain>
    </source>
</reference>
<dbReference type="Pfam" id="PF00593">
    <property type="entry name" value="TonB_dep_Rec_b-barrel"/>
    <property type="match status" value="1"/>
</dbReference>
<evidence type="ECO:0000256" key="11">
    <source>
        <dbReference type="RuleBase" id="RU003357"/>
    </source>
</evidence>
<evidence type="ECO:0000256" key="6">
    <source>
        <dbReference type="ARBA" id="ARBA00023077"/>
    </source>
</evidence>
<keyword evidence="3 10" id="KW-1134">Transmembrane beta strand</keyword>
<feature type="domain" description="TonB-dependent receptor-like beta-barrel" evidence="13">
    <location>
        <begin position="209"/>
        <end position="663"/>
    </location>
</feature>
<dbReference type="Gene3D" id="2.170.130.10">
    <property type="entry name" value="TonB-dependent receptor, plug domain"/>
    <property type="match status" value="1"/>
</dbReference>
<proteinExistence type="inferred from homology"/>
<dbReference type="InterPro" id="IPR039426">
    <property type="entry name" value="TonB-dep_rcpt-like"/>
</dbReference>
<evidence type="ECO:0000313" key="15">
    <source>
        <dbReference type="EMBL" id="MDR6803028.1"/>
    </source>
</evidence>
<evidence type="ECO:0000256" key="1">
    <source>
        <dbReference type="ARBA" id="ARBA00004571"/>
    </source>
</evidence>
<keyword evidence="2 10" id="KW-0813">Transport</keyword>
<dbReference type="Gene3D" id="2.40.170.20">
    <property type="entry name" value="TonB-dependent receptor, beta-barrel domain"/>
    <property type="match status" value="1"/>
</dbReference>
<keyword evidence="5" id="KW-0732">Signal</keyword>
<dbReference type="EMBL" id="JAVDTI010000001">
    <property type="protein sequence ID" value="MDR6803028.1"/>
    <property type="molecule type" value="Genomic_DNA"/>
</dbReference>
<evidence type="ECO:0000256" key="8">
    <source>
        <dbReference type="ARBA" id="ARBA00023170"/>
    </source>
</evidence>